<feature type="domain" description="PIN" evidence="1">
    <location>
        <begin position="2"/>
        <end position="81"/>
    </location>
</feature>
<dbReference type="Pfam" id="PF01850">
    <property type="entry name" value="PIN"/>
    <property type="match status" value="1"/>
</dbReference>
<dbReference type="InterPro" id="IPR029060">
    <property type="entry name" value="PIN-like_dom_sf"/>
</dbReference>
<dbReference type="SUPFAM" id="SSF88723">
    <property type="entry name" value="PIN domain-like"/>
    <property type="match status" value="1"/>
</dbReference>
<accession>A0A2M7GAV0</accession>
<dbReference type="AlphaFoldDB" id="A0A2M7GAV0"/>
<reference evidence="2 3" key="1">
    <citation type="submission" date="2017-09" db="EMBL/GenBank/DDBJ databases">
        <title>Depth-based differentiation of microbial function through sediment-hosted aquifers and enrichment of novel symbionts in the deep terrestrial subsurface.</title>
        <authorList>
            <person name="Probst A.J."/>
            <person name="Ladd B."/>
            <person name="Jarett J.K."/>
            <person name="Geller-Mcgrath D.E."/>
            <person name="Sieber C.M."/>
            <person name="Emerson J.B."/>
            <person name="Anantharaman K."/>
            <person name="Thomas B.C."/>
            <person name="Malmstrom R."/>
            <person name="Stieglmeier M."/>
            <person name="Klingl A."/>
            <person name="Woyke T."/>
            <person name="Ryan C.M."/>
            <person name="Banfield J.F."/>
        </authorList>
    </citation>
    <scope>NUCLEOTIDE SEQUENCE [LARGE SCALE GENOMIC DNA]</scope>
    <source>
        <strain evidence="2">CG17_big_fil_post_rev_8_21_14_2_50_48_46</strain>
    </source>
</reference>
<sequence length="89" mass="10724">MATLWEMTIKVSLGKLRLNKPLESIFHHITAIGFYLLPTHTHHFLTLEKLPFHHRDPFDRLLIAQCMAENMKIINNDQIFDLYFDKRFW</sequence>
<dbReference type="InterPro" id="IPR052919">
    <property type="entry name" value="TA_system_RNase"/>
</dbReference>
<gene>
    <name evidence="2" type="ORF">COW36_00240</name>
</gene>
<dbReference type="EMBL" id="PFFQ01000004">
    <property type="protein sequence ID" value="PIW19305.1"/>
    <property type="molecule type" value="Genomic_DNA"/>
</dbReference>
<proteinExistence type="predicted"/>
<dbReference type="Proteomes" id="UP000231019">
    <property type="component" value="Unassembled WGS sequence"/>
</dbReference>
<dbReference type="CDD" id="cd09872">
    <property type="entry name" value="PIN_Sll0205-like"/>
    <property type="match status" value="1"/>
</dbReference>
<dbReference type="InterPro" id="IPR002716">
    <property type="entry name" value="PIN_dom"/>
</dbReference>
<name>A0A2M7GAV0_9BACT</name>
<evidence type="ECO:0000259" key="1">
    <source>
        <dbReference type="Pfam" id="PF01850"/>
    </source>
</evidence>
<dbReference type="PANTHER" id="PTHR36173:SF2">
    <property type="entry name" value="RIBONUCLEASE VAPC16"/>
    <property type="match status" value="1"/>
</dbReference>
<comment type="caution">
    <text evidence="2">The sequence shown here is derived from an EMBL/GenBank/DDBJ whole genome shotgun (WGS) entry which is preliminary data.</text>
</comment>
<organism evidence="2 3">
    <name type="scientific">bacterium (Candidatus Blackallbacteria) CG17_big_fil_post_rev_8_21_14_2_50_48_46</name>
    <dbReference type="NCBI Taxonomy" id="2014261"/>
    <lineage>
        <taxon>Bacteria</taxon>
        <taxon>Candidatus Blackallbacteria</taxon>
    </lineage>
</organism>
<dbReference type="PANTHER" id="PTHR36173">
    <property type="entry name" value="RIBONUCLEASE VAPC16-RELATED"/>
    <property type="match status" value="1"/>
</dbReference>
<evidence type="ECO:0000313" key="2">
    <source>
        <dbReference type="EMBL" id="PIW19305.1"/>
    </source>
</evidence>
<evidence type="ECO:0000313" key="3">
    <source>
        <dbReference type="Proteomes" id="UP000231019"/>
    </source>
</evidence>
<dbReference type="InterPro" id="IPR041705">
    <property type="entry name" value="PIN_Sll0205"/>
</dbReference>
<protein>
    <submittedName>
        <fullName evidence="2">PIN domain nuclease</fullName>
    </submittedName>
</protein>